<feature type="DNA-binding region" description="H-T-H motif" evidence="2">
    <location>
        <begin position="116"/>
        <end position="135"/>
    </location>
</feature>
<dbReference type="Proteomes" id="UP001277761">
    <property type="component" value="Unassembled WGS sequence"/>
</dbReference>
<dbReference type="EMBL" id="JAXAVX010000012">
    <property type="protein sequence ID" value="MDX8153223.1"/>
    <property type="molecule type" value="Genomic_DNA"/>
</dbReference>
<feature type="domain" description="HTH tetR-type" evidence="4">
    <location>
        <begin position="93"/>
        <end position="153"/>
    </location>
</feature>
<dbReference type="InterPro" id="IPR050624">
    <property type="entry name" value="HTH-type_Tx_Regulator"/>
</dbReference>
<dbReference type="PROSITE" id="PS50977">
    <property type="entry name" value="HTH_TETR_2"/>
    <property type="match status" value="1"/>
</dbReference>
<dbReference type="Gene3D" id="1.10.357.10">
    <property type="entry name" value="Tetracycline Repressor, domain 2"/>
    <property type="match status" value="1"/>
</dbReference>
<dbReference type="SUPFAM" id="SSF46689">
    <property type="entry name" value="Homeodomain-like"/>
    <property type="match status" value="1"/>
</dbReference>
<evidence type="ECO:0000313" key="6">
    <source>
        <dbReference type="Proteomes" id="UP001277761"/>
    </source>
</evidence>
<dbReference type="Pfam" id="PF00440">
    <property type="entry name" value="TetR_N"/>
    <property type="match status" value="1"/>
</dbReference>
<dbReference type="InterPro" id="IPR001647">
    <property type="entry name" value="HTH_TetR"/>
</dbReference>
<evidence type="ECO:0000259" key="4">
    <source>
        <dbReference type="PROSITE" id="PS50977"/>
    </source>
</evidence>
<evidence type="ECO:0000256" key="3">
    <source>
        <dbReference type="SAM" id="MobiDB-lite"/>
    </source>
</evidence>
<name>A0ABU4VN03_9ACTN</name>
<feature type="region of interest" description="Disordered" evidence="3">
    <location>
        <begin position="65"/>
        <end position="93"/>
    </location>
</feature>
<dbReference type="InterPro" id="IPR049513">
    <property type="entry name" value="TetR_C_40"/>
</dbReference>
<dbReference type="PRINTS" id="PR00455">
    <property type="entry name" value="HTHTETR"/>
</dbReference>
<reference evidence="5 6" key="1">
    <citation type="submission" date="2023-11" db="EMBL/GenBank/DDBJ databases">
        <authorList>
            <person name="Xu M."/>
            <person name="Jiang T."/>
        </authorList>
    </citation>
    <scope>NUCLEOTIDE SEQUENCE [LARGE SCALE GENOMIC DNA]</scope>
    <source>
        <strain evidence="5 6">SD</strain>
    </source>
</reference>
<keyword evidence="6" id="KW-1185">Reference proteome</keyword>
<organism evidence="5 6">
    <name type="scientific">Patulibacter brassicae</name>
    <dbReference type="NCBI Taxonomy" id="1705717"/>
    <lineage>
        <taxon>Bacteria</taxon>
        <taxon>Bacillati</taxon>
        <taxon>Actinomycetota</taxon>
        <taxon>Thermoleophilia</taxon>
        <taxon>Solirubrobacterales</taxon>
        <taxon>Patulibacteraceae</taxon>
        <taxon>Patulibacter</taxon>
    </lineage>
</organism>
<gene>
    <name evidence="5" type="ORF">SK069_16615</name>
</gene>
<protein>
    <submittedName>
        <fullName evidence="5">TetR/AcrR family transcriptional regulator</fullName>
    </submittedName>
</protein>
<dbReference type="PANTHER" id="PTHR43479:SF11">
    <property type="entry name" value="ACREF_ENVCD OPERON REPRESSOR-RELATED"/>
    <property type="match status" value="1"/>
</dbReference>
<dbReference type="InterPro" id="IPR009057">
    <property type="entry name" value="Homeodomain-like_sf"/>
</dbReference>
<dbReference type="RefSeq" id="WP_319955374.1">
    <property type="nucleotide sequence ID" value="NZ_JAXAVX010000012.1"/>
</dbReference>
<keyword evidence="1 2" id="KW-0238">DNA-binding</keyword>
<accession>A0ABU4VN03</accession>
<proteinExistence type="predicted"/>
<dbReference type="Pfam" id="PF21306">
    <property type="entry name" value="TetR_C_40"/>
    <property type="match status" value="1"/>
</dbReference>
<sequence>MIEACRSTSETRGGVRRPSPLTHAVRTTCVRCSTHGTVPHSTASREFIFRTESSFIVAGRSASAIGDDPRMSSAADGSTEAPKAPSRTARRRAETRRRLLDAGRVVISERGVAGLRITDVTERADVALGSFYNHFESKEALVDEVVRQSLAEIVDAILQTTPADGDPAPIIAASIRRFVALAHDQPDFARLVVNLDHADVVFIAAVEPAARDAISQGLRSGRFSVPDLDTAVVTLSGGAMALIRAIVEGRYADAAGARHYAAQTLISLGVAPDEARALADAPLDGEGRA</sequence>
<dbReference type="PANTHER" id="PTHR43479">
    <property type="entry name" value="ACREF/ENVCD OPERON REPRESSOR-RELATED"/>
    <property type="match status" value="1"/>
</dbReference>
<comment type="caution">
    <text evidence="5">The sequence shown here is derived from an EMBL/GenBank/DDBJ whole genome shotgun (WGS) entry which is preliminary data.</text>
</comment>
<evidence type="ECO:0000313" key="5">
    <source>
        <dbReference type="EMBL" id="MDX8153223.1"/>
    </source>
</evidence>
<evidence type="ECO:0000256" key="2">
    <source>
        <dbReference type="PROSITE-ProRule" id="PRU00335"/>
    </source>
</evidence>
<evidence type="ECO:0000256" key="1">
    <source>
        <dbReference type="ARBA" id="ARBA00023125"/>
    </source>
</evidence>